<proteinExistence type="predicted"/>
<sequence length="33" mass="3638">EQKPEIGNSTTWDLGTIVDLDVATWTMDAFADP</sequence>
<comment type="caution">
    <text evidence="1">The sequence shown here is derived from an EMBL/GenBank/DDBJ whole genome shotgun (WGS) entry which is preliminary data.</text>
</comment>
<reference evidence="1 2" key="1">
    <citation type="journal article" date="2014" name="Am. J. Bot.">
        <title>Genome assembly and annotation for red clover (Trifolium pratense; Fabaceae).</title>
        <authorList>
            <person name="Istvanek J."/>
            <person name="Jaros M."/>
            <person name="Krenek A."/>
            <person name="Repkova J."/>
        </authorList>
    </citation>
    <scope>NUCLEOTIDE SEQUENCE [LARGE SCALE GENOMIC DNA]</scope>
    <source>
        <strain evidence="2">cv. Tatra</strain>
        <tissue evidence="1">Young leaves</tissue>
    </source>
</reference>
<feature type="non-terminal residue" evidence="1">
    <location>
        <position position="1"/>
    </location>
</feature>
<dbReference type="AlphaFoldDB" id="A0A2K3JRI0"/>
<dbReference type="EMBL" id="ASHM01120336">
    <property type="protein sequence ID" value="PNX56635.1"/>
    <property type="molecule type" value="Genomic_DNA"/>
</dbReference>
<organism evidence="1 2">
    <name type="scientific">Trifolium pratense</name>
    <name type="common">Red clover</name>
    <dbReference type="NCBI Taxonomy" id="57577"/>
    <lineage>
        <taxon>Eukaryota</taxon>
        <taxon>Viridiplantae</taxon>
        <taxon>Streptophyta</taxon>
        <taxon>Embryophyta</taxon>
        <taxon>Tracheophyta</taxon>
        <taxon>Spermatophyta</taxon>
        <taxon>Magnoliopsida</taxon>
        <taxon>eudicotyledons</taxon>
        <taxon>Gunneridae</taxon>
        <taxon>Pentapetalae</taxon>
        <taxon>rosids</taxon>
        <taxon>fabids</taxon>
        <taxon>Fabales</taxon>
        <taxon>Fabaceae</taxon>
        <taxon>Papilionoideae</taxon>
        <taxon>50 kb inversion clade</taxon>
        <taxon>NPAAA clade</taxon>
        <taxon>Hologalegina</taxon>
        <taxon>IRL clade</taxon>
        <taxon>Trifolieae</taxon>
        <taxon>Trifolium</taxon>
    </lineage>
</organism>
<dbReference type="Proteomes" id="UP000236291">
    <property type="component" value="Unassembled WGS sequence"/>
</dbReference>
<name>A0A2K3JRI0_TRIPR</name>
<accession>A0A2K3JRI0</accession>
<reference evidence="1 2" key="2">
    <citation type="journal article" date="2017" name="Front. Plant Sci.">
        <title>Gene Classification and Mining of Molecular Markers Useful in Red Clover (Trifolium pratense) Breeding.</title>
        <authorList>
            <person name="Istvanek J."/>
            <person name="Dluhosova J."/>
            <person name="Dluhos P."/>
            <person name="Patkova L."/>
            <person name="Nedelnik J."/>
            <person name="Repkova J."/>
        </authorList>
    </citation>
    <scope>NUCLEOTIDE SEQUENCE [LARGE SCALE GENOMIC DNA]</scope>
    <source>
        <strain evidence="2">cv. Tatra</strain>
        <tissue evidence="1">Young leaves</tissue>
    </source>
</reference>
<gene>
    <name evidence="1" type="ORF">L195_g058304</name>
</gene>
<protein>
    <submittedName>
        <fullName evidence="1">Uncharacterized protein</fullName>
    </submittedName>
</protein>
<evidence type="ECO:0000313" key="1">
    <source>
        <dbReference type="EMBL" id="PNX56635.1"/>
    </source>
</evidence>
<evidence type="ECO:0000313" key="2">
    <source>
        <dbReference type="Proteomes" id="UP000236291"/>
    </source>
</evidence>